<dbReference type="AlphaFoldDB" id="A0A1B6I7P9"/>
<dbReference type="InterPro" id="IPR017970">
    <property type="entry name" value="Homeobox_CS"/>
</dbReference>
<keyword evidence="3" id="KW-0524">Neurogenesis</keyword>
<dbReference type="GO" id="GO:0005634">
    <property type="term" value="C:nucleus"/>
    <property type="evidence" value="ECO:0007669"/>
    <property type="project" value="UniProtKB-SubCell"/>
</dbReference>
<evidence type="ECO:0000256" key="1">
    <source>
        <dbReference type="ARBA" id="ARBA00004123"/>
    </source>
</evidence>
<accession>A0A1B6I7P9</accession>
<dbReference type="PROSITE" id="PS50071">
    <property type="entry name" value="HOMEOBOX_2"/>
    <property type="match status" value="1"/>
</dbReference>
<evidence type="ECO:0000313" key="11">
    <source>
        <dbReference type="EMBL" id="JAS82920.1"/>
    </source>
</evidence>
<dbReference type="InterPro" id="IPR001356">
    <property type="entry name" value="HD"/>
</dbReference>
<evidence type="ECO:0000256" key="2">
    <source>
        <dbReference type="ARBA" id="ARBA00022473"/>
    </source>
</evidence>
<dbReference type="Gene3D" id="1.10.10.60">
    <property type="entry name" value="Homeodomain-like"/>
    <property type="match status" value="1"/>
</dbReference>
<reference evidence="11" key="1">
    <citation type="submission" date="2015-11" db="EMBL/GenBank/DDBJ databases">
        <title>De novo transcriptome assembly of four potential Pierce s Disease insect vectors from Arizona vineyards.</title>
        <authorList>
            <person name="Tassone E.E."/>
        </authorList>
    </citation>
    <scope>NUCLEOTIDE SEQUENCE</scope>
</reference>
<keyword evidence="6 7" id="KW-0539">Nucleus</keyword>
<name>A0A1B6I7P9_9HEMI</name>
<dbReference type="GO" id="GO:0045944">
    <property type="term" value="P:positive regulation of transcription by RNA polymerase II"/>
    <property type="evidence" value="ECO:0007669"/>
    <property type="project" value="UniProtKB-ARBA"/>
</dbReference>
<dbReference type="InterPro" id="IPR009057">
    <property type="entry name" value="Homeodomain-like_sf"/>
</dbReference>
<evidence type="ECO:0000256" key="9">
    <source>
        <dbReference type="SAM" id="MobiDB-lite"/>
    </source>
</evidence>
<feature type="region of interest" description="Disordered" evidence="9">
    <location>
        <begin position="184"/>
        <end position="216"/>
    </location>
</feature>
<dbReference type="GO" id="GO:0000978">
    <property type="term" value="F:RNA polymerase II cis-regulatory region sequence-specific DNA binding"/>
    <property type="evidence" value="ECO:0007669"/>
    <property type="project" value="TreeGrafter"/>
</dbReference>
<organism evidence="11">
    <name type="scientific">Homalodisca liturata</name>
    <dbReference type="NCBI Taxonomy" id="320908"/>
    <lineage>
        <taxon>Eukaryota</taxon>
        <taxon>Metazoa</taxon>
        <taxon>Ecdysozoa</taxon>
        <taxon>Arthropoda</taxon>
        <taxon>Hexapoda</taxon>
        <taxon>Insecta</taxon>
        <taxon>Pterygota</taxon>
        <taxon>Neoptera</taxon>
        <taxon>Paraneoptera</taxon>
        <taxon>Hemiptera</taxon>
        <taxon>Auchenorrhyncha</taxon>
        <taxon>Membracoidea</taxon>
        <taxon>Cicadellidae</taxon>
        <taxon>Cicadellinae</taxon>
        <taxon>Proconiini</taxon>
        <taxon>Homalodisca</taxon>
    </lineage>
</organism>
<dbReference type="GO" id="GO:0007399">
    <property type="term" value="P:nervous system development"/>
    <property type="evidence" value="ECO:0007669"/>
    <property type="project" value="UniProtKB-KW"/>
</dbReference>
<dbReference type="CDD" id="cd00086">
    <property type="entry name" value="homeodomain"/>
    <property type="match status" value="1"/>
</dbReference>
<feature type="compositionally biased region" description="Low complexity" evidence="9">
    <location>
        <begin position="184"/>
        <end position="208"/>
    </location>
</feature>
<dbReference type="PANTHER" id="PTHR45793:SF5">
    <property type="entry name" value="HOMEOTIC PROTEIN OCELLILESS"/>
    <property type="match status" value="1"/>
</dbReference>
<dbReference type="Pfam" id="PF00046">
    <property type="entry name" value="Homeodomain"/>
    <property type="match status" value="1"/>
</dbReference>
<feature type="non-terminal residue" evidence="11">
    <location>
        <position position="1"/>
    </location>
</feature>
<feature type="region of interest" description="Disordered" evidence="9">
    <location>
        <begin position="123"/>
        <end position="170"/>
    </location>
</feature>
<dbReference type="FunFam" id="1.10.10.60:FF:000068">
    <property type="entry name" value="Orthodenticle homeobox 1"/>
    <property type="match status" value="1"/>
</dbReference>
<evidence type="ECO:0000256" key="8">
    <source>
        <dbReference type="RuleBase" id="RU000682"/>
    </source>
</evidence>
<sequence>SPEYQPMGNADLEVLGAMASGFMKGPTLQPMMSTHHQFPPVSALGTPFGLHHIDSSVGFPPGMGTRKQRRERTTFTRAQLDVLEDLFFKTRYPDIFMREEVALKINLPESRVQVWFKNRRAKCRQQAQSNPGPTANSAANKSSRGATKTRGISKSPSHSEPMGDVKPPETADLRSLKACSSPVTFPAPARAAPGTPAGGSSAPSSGTTPSPPLTPGYSQDMPQYYWGSSGSNYTQNYYYPTSSVHEYFPAGPTHPQGSVNNHYHPYYHSGSGYSVDSGHYHQYSHSHAHSHGRTDCSADYLG</sequence>
<feature type="compositionally biased region" description="Basic and acidic residues" evidence="9">
    <location>
        <begin position="161"/>
        <end position="170"/>
    </location>
</feature>
<feature type="DNA-binding region" description="Homeobox" evidence="7">
    <location>
        <begin position="68"/>
        <end position="127"/>
    </location>
</feature>
<evidence type="ECO:0000256" key="4">
    <source>
        <dbReference type="ARBA" id="ARBA00023125"/>
    </source>
</evidence>
<keyword evidence="2" id="KW-0217">Developmental protein</keyword>
<evidence type="ECO:0000259" key="10">
    <source>
        <dbReference type="PROSITE" id="PS50071"/>
    </source>
</evidence>
<feature type="domain" description="Homeobox" evidence="10">
    <location>
        <begin position="66"/>
        <end position="126"/>
    </location>
</feature>
<keyword evidence="4 7" id="KW-0238">DNA-binding</keyword>
<dbReference type="PANTHER" id="PTHR45793">
    <property type="entry name" value="HOMEOBOX PROTEIN"/>
    <property type="match status" value="1"/>
</dbReference>
<keyword evidence="5 7" id="KW-0371">Homeobox</keyword>
<feature type="compositionally biased region" description="Polar residues" evidence="9">
    <location>
        <begin position="125"/>
        <end position="158"/>
    </location>
</feature>
<dbReference type="EMBL" id="GECU01024786">
    <property type="protein sequence ID" value="JAS82920.1"/>
    <property type="molecule type" value="Transcribed_RNA"/>
</dbReference>
<protein>
    <recommendedName>
        <fullName evidence="10">Homeobox domain-containing protein</fullName>
    </recommendedName>
</protein>
<evidence type="ECO:0000256" key="7">
    <source>
        <dbReference type="PROSITE-ProRule" id="PRU00108"/>
    </source>
</evidence>
<dbReference type="SMART" id="SM00389">
    <property type="entry name" value="HOX"/>
    <property type="match status" value="1"/>
</dbReference>
<dbReference type="PROSITE" id="PS00027">
    <property type="entry name" value="HOMEOBOX_1"/>
    <property type="match status" value="1"/>
</dbReference>
<proteinExistence type="predicted"/>
<comment type="subcellular location">
    <subcellularLocation>
        <location evidence="1 7 8">Nucleus</location>
    </subcellularLocation>
</comment>
<evidence type="ECO:0000256" key="3">
    <source>
        <dbReference type="ARBA" id="ARBA00022902"/>
    </source>
</evidence>
<dbReference type="GO" id="GO:0000981">
    <property type="term" value="F:DNA-binding transcription factor activity, RNA polymerase II-specific"/>
    <property type="evidence" value="ECO:0007669"/>
    <property type="project" value="InterPro"/>
</dbReference>
<evidence type="ECO:0000256" key="6">
    <source>
        <dbReference type="ARBA" id="ARBA00023242"/>
    </source>
</evidence>
<gene>
    <name evidence="11" type="ORF">g.5023</name>
</gene>
<evidence type="ECO:0000256" key="5">
    <source>
        <dbReference type="ARBA" id="ARBA00023155"/>
    </source>
</evidence>
<dbReference type="SUPFAM" id="SSF46689">
    <property type="entry name" value="Homeodomain-like"/>
    <property type="match status" value="1"/>
</dbReference>